<evidence type="ECO:0000259" key="5">
    <source>
        <dbReference type="Pfam" id="PF21076"/>
    </source>
</evidence>
<dbReference type="InterPro" id="IPR049056">
    <property type="entry name" value="NAD_Glu_DH_HM3"/>
</dbReference>
<feature type="domain" description="NAD-glutamate dehydrogenase ACT2" evidence="5">
    <location>
        <begin position="392"/>
        <end position="479"/>
    </location>
</feature>
<dbReference type="RefSeq" id="WP_188365543.1">
    <property type="nucleotide sequence ID" value="NZ_BAABJF010000022.1"/>
</dbReference>
<proteinExistence type="predicted"/>
<dbReference type="Pfam" id="PF21078">
    <property type="entry name" value="GDH_HM3"/>
    <property type="match status" value="1"/>
</dbReference>
<dbReference type="PIRSF" id="PIRSF036761">
    <property type="entry name" value="GDH_Mll4104"/>
    <property type="match status" value="1"/>
</dbReference>
<dbReference type="Pfam" id="PF21079">
    <property type="entry name" value="GDH_HM2"/>
    <property type="match status" value="1"/>
</dbReference>
<evidence type="ECO:0000259" key="2">
    <source>
        <dbReference type="Pfam" id="PF05088"/>
    </source>
</evidence>
<dbReference type="Pfam" id="PF21077">
    <property type="entry name" value="GDH_ACT3"/>
    <property type="match status" value="1"/>
</dbReference>
<reference evidence="7" key="1">
    <citation type="journal article" date="2014" name="Int. J. Syst. Evol. Microbiol.">
        <title>Complete genome sequence of Corynebacterium casei LMG S-19264T (=DSM 44701T), isolated from a smear-ripened cheese.</title>
        <authorList>
            <consortium name="US DOE Joint Genome Institute (JGI-PGF)"/>
            <person name="Walter F."/>
            <person name="Albersmeier A."/>
            <person name="Kalinowski J."/>
            <person name="Ruckert C."/>
        </authorList>
    </citation>
    <scope>NUCLEOTIDE SEQUENCE</scope>
    <source>
        <strain evidence="7">CGMCC 1.12181</strain>
    </source>
</reference>
<dbReference type="Pfam" id="PF05088">
    <property type="entry name" value="Bac_GDH_CD"/>
    <property type="match status" value="1"/>
</dbReference>
<keyword evidence="1" id="KW-0560">Oxidoreductase</keyword>
<dbReference type="InterPro" id="IPR024727">
    <property type="entry name" value="NAD_Glu_DH_N_ACT1"/>
</dbReference>
<dbReference type="SUPFAM" id="SSF51735">
    <property type="entry name" value="NAD(P)-binding Rossmann-fold domains"/>
    <property type="match status" value="1"/>
</dbReference>
<dbReference type="SUPFAM" id="SSF53223">
    <property type="entry name" value="Aminoacid dehydrogenase-like, N-terminal domain"/>
    <property type="match status" value="1"/>
</dbReference>
<dbReference type="InterPro" id="IPR049062">
    <property type="entry name" value="NAD_Glu_DH_ACT2"/>
</dbReference>
<dbReference type="GO" id="GO:0006538">
    <property type="term" value="P:L-glutamate catabolic process"/>
    <property type="evidence" value="ECO:0007669"/>
    <property type="project" value="InterPro"/>
</dbReference>
<dbReference type="InterPro" id="IPR049059">
    <property type="entry name" value="NAD_Glu_DH_HM1"/>
</dbReference>
<dbReference type="InterPro" id="IPR036291">
    <property type="entry name" value="NAD(P)-bd_dom_sf"/>
</dbReference>
<dbReference type="EMBL" id="BMEO01000008">
    <property type="protein sequence ID" value="GGF98223.1"/>
    <property type="molecule type" value="Genomic_DNA"/>
</dbReference>
<feature type="domain" description="NAD-glutamate dehydrogenase ACT3" evidence="6">
    <location>
        <begin position="534"/>
        <end position="610"/>
    </location>
</feature>
<evidence type="ECO:0000256" key="1">
    <source>
        <dbReference type="ARBA" id="ARBA00023002"/>
    </source>
</evidence>
<feature type="domain" description="NAD-glutamate dehydrogenase catalytic" evidence="2">
    <location>
        <begin position="756"/>
        <end position="1249"/>
    </location>
</feature>
<protein>
    <submittedName>
        <fullName evidence="7">Glutamate dehydrogenase</fullName>
    </submittedName>
</protein>
<comment type="caution">
    <text evidence="7">The sequence shown here is derived from an EMBL/GenBank/DDBJ whole genome shotgun (WGS) entry which is preliminary data.</text>
</comment>
<organism evidence="7 8">
    <name type="scientific">Marinicella pacifica</name>
    <dbReference type="NCBI Taxonomy" id="1171543"/>
    <lineage>
        <taxon>Bacteria</taxon>
        <taxon>Pseudomonadati</taxon>
        <taxon>Pseudomonadota</taxon>
        <taxon>Gammaproteobacteria</taxon>
        <taxon>Lysobacterales</taxon>
        <taxon>Marinicellaceae</taxon>
        <taxon>Marinicella</taxon>
    </lineage>
</organism>
<dbReference type="PANTHER" id="PTHR43403">
    <property type="entry name" value="NAD-SPECIFIC GLUTAMATE DEHYDROGENASE"/>
    <property type="match status" value="1"/>
</dbReference>
<reference evidence="7" key="2">
    <citation type="submission" date="2020-09" db="EMBL/GenBank/DDBJ databases">
        <authorList>
            <person name="Sun Q."/>
            <person name="Zhou Y."/>
        </authorList>
    </citation>
    <scope>NUCLEOTIDE SEQUENCE</scope>
    <source>
        <strain evidence="7">CGMCC 1.12181</strain>
    </source>
</reference>
<feature type="domain" description="NAD-glutamate dehydrogenase N-terminal ACT1" evidence="4">
    <location>
        <begin position="35"/>
        <end position="168"/>
    </location>
</feature>
<evidence type="ECO:0000259" key="4">
    <source>
        <dbReference type="Pfam" id="PF21075"/>
    </source>
</evidence>
<evidence type="ECO:0000313" key="8">
    <source>
        <dbReference type="Proteomes" id="UP000605253"/>
    </source>
</evidence>
<evidence type="ECO:0000259" key="6">
    <source>
        <dbReference type="Pfam" id="PF21077"/>
    </source>
</evidence>
<dbReference type="InterPro" id="IPR049064">
    <property type="entry name" value="NAD_Glu_DH_ACT3"/>
</dbReference>
<dbReference type="InterPro" id="IPR028971">
    <property type="entry name" value="NAD-GDH_cat"/>
</dbReference>
<feature type="domain" description="NAD-specific glutamate dehydrogenase C-terminal" evidence="3">
    <location>
        <begin position="1294"/>
        <end position="1631"/>
    </location>
</feature>
<sequence length="1638" mass="186531">MHSLLTSEHKKFIKKFAAHIRKNKYPYAQSAEQLAKQLFTHMTMEEVTSHDIDYWVEVMTRMIGIMSESSLKKPVIEVTHLADDPTVSHIFLVNDNIPFLVDSATMACAEFGLEVKLISHPIIQIEGRDKDRVLIDKPKNKNVQLKSLIYIEVSRIDDDNERQQLQDYLNRVFGQIRCAVADWKPMLSQLETAQSKLGDLGDSGTRKAQQKFIAWLAADNFTFLGYRHYEKKKDYLVADKQSGLGLLRPELDADKNDASQIKVSDYKVKKQSDLVVLTKVNKLSKIHRKGNLDYIGVLETNADGDVVAEHRFIGLFTSQATNTSPAEIPYIKTKIKQLIKQFDFEANSHSEKMLIHIIDSFPRDEVMQSNTKELFYAIYQSLAIQEKVTTQVIARVDKFGRYASFMIYVPRDLFNTKVRHKIQDLVTRAVDGVEVEYAVSIDDSHYARLYLVIRDVQQFDDTLLAQLKQDVIEEVKTWEDQLRMVLIERFGMEQAQNLISKFKGAFPVAYTEDVSPRVASYDVEHANKLENDEDLRVSLYMPRVKHQGEFRFKVFRFNKTMPLSEVLPDLENLGLQVVSERPYEWRLADGRVIWVQDFDLNLASGAALKLELVRERFHSTFAKVSRNQLSSNPLNKLVILGGLNWRQIYFINGLVKYLLQTGLPYSRDYIVKALVNQPHISRWLVELFTIRLSPALDQLDAAEIREYFKVFKQKFGDQLNHLNIKLNDNQQACVDKYFRSRKLDRESLADKVEKAINALLVSVKSQDEDRIIRYVMETIRAILRTNFFQKDDTDQFKPAMSIKINSAAISFLPKPVPFREIFVYSPDVEAIHLRMGEVARGGLRWSDRYEDFRTEVLGLTKAQHVKNSIIVPVGSKGGFVVKNLPQGDRDTVMAEVKRCYQIFIGSMLDITDNIVNEKVAHPDNVVRYDGDDPYLVVAADKGTATFSDIANAISTERGFWLGDAFASGGSAGYDHKGMGITARGAWESVKRHFREMGIDSQKQDFSVVGIGDMGGDVFGNGMLLSKHICLKAAFNHMHIFLDPNPDSASSWKERKRLFEMPRSTWDDYDKKLISKGGGVYSRFDKAIPLSTEVKEWLKLKQDDIAPQELIKKLLQSEVDLIWNGGIGTYVKSSEETHADVGDSANNILRVNGAELRCRVFGEGGNLGMTQRGRIEYAKTGGRCNADFIDNSAGVDCSDHEVNIKILLQQIMKDGGMDLAARNDLLKDMTDEVSRLVLTNNYRQNKILSFMLHVSAERIGAKAHLIKTLENKGLLDREIEYLPSEAALKTRQQNGEGLYSPELCVVLSYSKIDLYKQLLASEVLDDPWLADVMVHYFPKQLQSVDAKYLQNHQLKREIIGTVLTSQIIDRMGATFMMRMNEDTGADVSAIALAYFLVVELFDLNNLWQALDDHDSVVSAEEQLKALKAIWSFVRQSVRWVLNNIGHSLDLQAQLEQLQSGVNQFVTNFDQHITPADVQLYQREKKNLTDNGFHKNIAQQLAALPYIKAALDVVKVANDEQVTVKSAADMFFPLGQYLNLVWLNSMVEKLPVDSHWHVHARGDLRDDLSEHHAQLTAALIRRYGTKKSAQTVMDQWLHDQQKMVNNMKQLMTNIKSDKQADYATVMVAVNSLSNLVSATR</sequence>
<dbReference type="Pfam" id="PF21075">
    <property type="entry name" value="GDH_ACT1"/>
    <property type="match status" value="1"/>
</dbReference>
<dbReference type="InterPro" id="IPR049058">
    <property type="entry name" value="NAD_Glu_DH_HM2"/>
</dbReference>
<dbReference type="InterPro" id="IPR046346">
    <property type="entry name" value="Aminoacid_DH-like_N_sf"/>
</dbReference>
<dbReference type="PANTHER" id="PTHR43403:SF1">
    <property type="entry name" value="NAD-SPECIFIC GLUTAMATE DEHYDROGENASE"/>
    <property type="match status" value="1"/>
</dbReference>
<dbReference type="Pfam" id="PF21074">
    <property type="entry name" value="GDH_C"/>
    <property type="match status" value="1"/>
</dbReference>
<evidence type="ECO:0000259" key="3">
    <source>
        <dbReference type="Pfam" id="PF21074"/>
    </source>
</evidence>
<dbReference type="GO" id="GO:0004069">
    <property type="term" value="F:L-aspartate:2-oxoglutarate aminotransferase activity"/>
    <property type="evidence" value="ECO:0007669"/>
    <property type="project" value="InterPro"/>
</dbReference>
<evidence type="ECO:0000313" key="7">
    <source>
        <dbReference type="EMBL" id="GGF98223.1"/>
    </source>
</evidence>
<accession>A0A917FSL6</accession>
<dbReference type="Pfam" id="PF21073">
    <property type="entry name" value="GDH_HM1"/>
    <property type="match status" value="1"/>
</dbReference>
<dbReference type="InterPro" id="IPR048381">
    <property type="entry name" value="GDH_C"/>
</dbReference>
<name>A0A917FSL6_9GAMM</name>
<dbReference type="Proteomes" id="UP000605253">
    <property type="component" value="Unassembled WGS sequence"/>
</dbReference>
<dbReference type="InterPro" id="IPR007780">
    <property type="entry name" value="NAD_Glu_DH_bac"/>
</dbReference>
<dbReference type="GO" id="GO:0004352">
    <property type="term" value="F:glutamate dehydrogenase (NAD+) activity"/>
    <property type="evidence" value="ECO:0007669"/>
    <property type="project" value="InterPro"/>
</dbReference>
<gene>
    <name evidence="7" type="ORF">GCM10011365_19410</name>
</gene>
<keyword evidence="8" id="KW-1185">Reference proteome</keyword>
<dbReference type="Pfam" id="PF21076">
    <property type="entry name" value="GDH_ACT2"/>
    <property type="match status" value="1"/>
</dbReference>